<dbReference type="Proteomes" id="UP001489719">
    <property type="component" value="Unassembled WGS sequence"/>
</dbReference>
<accession>A0ACC3TSG2</accession>
<gene>
    <name evidence="1" type="ORF">V1517DRAFT_78345</name>
</gene>
<keyword evidence="2" id="KW-1185">Reference proteome</keyword>
<protein>
    <submittedName>
        <fullName evidence="1">Uncharacterized protein</fullName>
    </submittedName>
</protein>
<organism evidence="1 2">
    <name type="scientific">Lipomyces orientalis</name>
    <dbReference type="NCBI Taxonomy" id="1233043"/>
    <lineage>
        <taxon>Eukaryota</taxon>
        <taxon>Fungi</taxon>
        <taxon>Dikarya</taxon>
        <taxon>Ascomycota</taxon>
        <taxon>Saccharomycotina</taxon>
        <taxon>Lipomycetes</taxon>
        <taxon>Lipomycetales</taxon>
        <taxon>Lipomycetaceae</taxon>
        <taxon>Lipomyces</taxon>
    </lineage>
</organism>
<comment type="caution">
    <text evidence="1">The sequence shown here is derived from an EMBL/GenBank/DDBJ whole genome shotgun (WGS) entry which is preliminary data.</text>
</comment>
<evidence type="ECO:0000313" key="2">
    <source>
        <dbReference type="Proteomes" id="UP001489719"/>
    </source>
</evidence>
<name>A0ACC3TSG2_9ASCO</name>
<proteinExistence type="predicted"/>
<reference evidence="2" key="1">
    <citation type="journal article" date="2024" name="Front. Bioeng. Biotechnol.">
        <title>Genome-scale model development and genomic sequencing of the oleaginous clade Lipomyces.</title>
        <authorList>
            <person name="Czajka J.J."/>
            <person name="Han Y."/>
            <person name="Kim J."/>
            <person name="Mondo S.J."/>
            <person name="Hofstad B.A."/>
            <person name="Robles A."/>
            <person name="Haridas S."/>
            <person name="Riley R."/>
            <person name="LaButti K."/>
            <person name="Pangilinan J."/>
            <person name="Andreopoulos W."/>
            <person name="Lipzen A."/>
            <person name="Yan J."/>
            <person name="Wang M."/>
            <person name="Ng V."/>
            <person name="Grigoriev I.V."/>
            <person name="Spatafora J.W."/>
            <person name="Magnuson J.K."/>
            <person name="Baker S.E."/>
            <person name="Pomraning K.R."/>
        </authorList>
    </citation>
    <scope>NUCLEOTIDE SEQUENCE [LARGE SCALE GENOMIC DNA]</scope>
    <source>
        <strain evidence="2">CBS 10300</strain>
    </source>
</reference>
<evidence type="ECO:0000313" key="1">
    <source>
        <dbReference type="EMBL" id="KAK9324084.1"/>
    </source>
</evidence>
<sequence length="1016" mass="112266">MAFHQTIFQPLMRPPATANIDQVTAAQTPTASHFGAYAAGRYTRSPSPPSRRSTTATLLTPVRGSTMSPMVSRPQGQSGLPTSADAWVRFLVADVDGLRYLRGSDAGYVDRHGDKPKTNTVTGYEVYIIEQWACARCYSSTIICYTGNPEHVVSLGSITVPKNRELWSKRLQAYVEDLSKMHARPKTCGELGTLYVTNLSSFQSGLTLINVPDGNASQHTTDFIVNENLRRMGCGGRSGITLNKPADASRDKFYQIYRLSDRVPFHSAVINIVKLVQISLFYFGLFRRSDINGLLCDLTERAINAWWHDVGVPHYRVDPADKVLGPTTIAAILGMVVGCRHRLNAAGAQVAKDPFDVEGFRQGIVTFQRQQKLNKTAKLDGPTRDKLFRITGKISASERFALTKVVKTTVQDLSGMHTQNAIDVETTDYDRFIENIYGHWLRYLWLGKMNKEFARQFRNTKFANGIEDGADAVASNGSAVAALTPSTTTPSGLSNAYQPPRRPPLQSATSLASTTVTYGDDSSSLHPTHSAVAASSVGDAFAEDETDQDEDEPEQNENYDGEGLGSHDYSTPSAYDDVPAFVRYHRNRRSNREETPPSKRDIKTAMRRGKDRTDEAIRSGVNRLTGNLRRRRDDQQNNTPMVYSDKGVKRIAALVENDNTPLSAGTSTPPSTATDGSTPADADGKGHDEVELIIPEPDDDEDDEEGYDGGYDDGVEDSECPDGRGRAHTRSRNQRKSEASGSSGAEYELANDEAESSIGPTTDSQRLKDIEREIMIYNEARTCDSLLLGPRTVKSCCDLANLAGGQKNSVNLSTVSLGDMSSYNGSAIRVHGGLYPAEIEGGRKVVRRASFSVLERRVFRWDSQWDYPTEYICRLLERVKQMQEWSESNVTRAENLFGEYAMQVADLGQFSEHAITESDALHQAYQHAVQRESYLANGIRDLDMEAARLQYEVRTLDAKLHDLDESIDAFGSKIEGMESRLQALCRKPVQRTNSANAQTNRKKEESNGGNGKHEGS</sequence>
<dbReference type="EMBL" id="MU970054">
    <property type="protein sequence ID" value="KAK9324084.1"/>
    <property type="molecule type" value="Genomic_DNA"/>
</dbReference>